<organism evidence="2">
    <name type="scientific">Magallana gigas</name>
    <name type="common">Pacific oyster</name>
    <name type="synonym">Crassostrea gigas</name>
    <dbReference type="NCBI Taxonomy" id="29159"/>
    <lineage>
        <taxon>Eukaryota</taxon>
        <taxon>Metazoa</taxon>
        <taxon>Spiralia</taxon>
        <taxon>Lophotrochozoa</taxon>
        <taxon>Mollusca</taxon>
        <taxon>Bivalvia</taxon>
        <taxon>Autobranchia</taxon>
        <taxon>Pteriomorphia</taxon>
        <taxon>Ostreida</taxon>
        <taxon>Ostreoidea</taxon>
        <taxon>Ostreidae</taxon>
        <taxon>Magallana</taxon>
    </lineage>
</organism>
<dbReference type="GO" id="GO:0008757">
    <property type="term" value="F:S-adenosylmethionine-dependent methyltransferase activity"/>
    <property type="evidence" value="ECO:0007669"/>
    <property type="project" value="InterPro"/>
</dbReference>
<dbReference type="GO" id="GO:0032259">
    <property type="term" value="P:methylation"/>
    <property type="evidence" value="ECO:0007669"/>
    <property type="project" value="UniProtKB-KW"/>
</dbReference>
<feature type="domain" description="Methyltransferase type 11" evidence="1">
    <location>
        <begin position="89"/>
        <end position="195"/>
    </location>
</feature>
<dbReference type="EMBL" id="JH817221">
    <property type="protein sequence ID" value="EKC31499.1"/>
    <property type="molecule type" value="Genomic_DNA"/>
</dbReference>
<keyword evidence="2" id="KW-0808">Transferase</keyword>
<proteinExistence type="predicted"/>
<dbReference type="PANTHER" id="PTHR43591:SF110">
    <property type="entry name" value="RHODANESE DOMAIN-CONTAINING PROTEIN"/>
    <property type="match status" value="1"/>
</dbReference>
<sequence length="324" mass="36472">MFHPCLNPQRPHGCRGKRSRTGCIHAGLRGKKKSMDWGLLAAVRKMSKITDYNDISQSYDSVREPADACILKSLMESITGKCVKDMDIIDIGCGTGNFSEYFLRFEPRSLALMDASEGMLSKAKEKLQSVPPSTNLSFKHAVLPNMPYEDNSFDAAMMNLVLHHLEQDPDGKSFPKIVQTFKEVLRILKPGGVLTIISVTPEQLEANWFAHLVPKNKERWHKRLLSHDQLKNCLSEAGLTLKSAYNTLTASYHPDHSNPEGPLSEAWRRSISFWGTCTEDEIKDMVQNVTHMKNEGTLQEYVDTHEKLGIYGALHISASKKEVQ</sequence>
<dbReference type="SUPFAM" id="SSF53335">
    <property type="entry name" value="S-adenosyl-L-methionine-dependent methyltransferases"/>
    <property type="match status" value="1"/>
</dbReference>
<keyword evidence="2" id="KW-0489">Methyltransferase</keyword>
<dbReference type="Pfam" id="PF08241">
    <property type="entry name" value="Methyltransf_11"/>
    <property type="match status" value="1"/>
</dbReference>
<reference evidence="2" key="1">
    <citation type="journal article" date="2012" name="Nature">
        <title>The oyster genome reveals stress adaptation and complexity of shell formation.</title>
        <authorList>
            <person name="Zhang G."/>
            <person name="Fang X."/>
            <person name="Guo X."/>
            <person name="Li L."/>
            <person name="Luo R."/>
            <person name="Xu F."/>
            <person name="Yang P."/>
            <person name="Zhang L."/>
            <person name="Wang X."/>
            <person name="Qi H."/>
            <person name="Xiong Z."/>
            <person name="Que H."/>
            <person name="Xie Y."/>
            <person name="Holland P.W."/>
            <person name="Paps J."/>
            <person name="Zhu Y."/>
            <person name="Wu F."/>
            <person name="Chen Y."/>
            <person name="Wang J."/>
            <person name="Peng C."/>
            <person name="Meng J."/>
            <person name="Yang L."/>
            <person name="Liu J."/>
            <person name="Wen B."/>
            <person name="Zhang N."/>
            <person name="Huang Z."/>
            <person name="Zhu Q."/>
            <person name="Feng Y."/>
            <person name="Mount A."/>
            <person name="Hedgecock D."/>
            <person name="Xu Z."/>
            <person name="Liu Y."/>
            <person name="Domazet-Loso T."/>
            <person name="Du Y."/>
            <person name="Sun X."/>
            <person name="Zhang S."/>
            <person name="Liu B."/>
            <person name="Cheng P."/>
            <person name="Jiang X."/>
            <person name="Li J."/>
            <person name="Fan D."/>
            <person name="Wang W."/>
            <person name="Fu W."/>
            <person name="Wang T."/>
            <person name="Wang B."/>
            <person name="Zhang J."/>
            <person name="Peng Z."/>
            <person name="Li Y."/>
            <person name="Li N."/>
            <person name="Wang J."/>
            <person name="Chen M."/>
            <person name="He Y."/>
            <person name="Tan F."/>
            <person name="Song X."/>
            <person name="Zheng Q."/>
            <person name="Huang R."/>
            <person name="Yang H."/>
            <person name="Du X."/>
            <person name="Chen L."/>
            <person name="Yang M."/>
            <person name="Gaffney P.M."/>
            <person name="Wang S."/>
            <person name="Luo L."/>
            <person name="She Z."/>
            <person name="Ming Y."/>
            <person name="Huang W."/>
            <person name="Zhang S."/>
            <person name="Huang B."/>
            <person name="Zhang Y."/>
            <person name="Qu T."/>
            <person name="Ni P."/>
            <person name="Miao G."/>
            <person name="Wang J."/>
            <person name="Wang Q."/>
            <person name="Steinberg C.E."/>
            <person name="Wang H."/>
            <person name="Li N."/>
            <person name="Qian L."/>
            <person name="Zhang G."/>
            <person name="Li Y."/>
            <person name="Yang H."/>
            <person name="Liu X."/>
            <person name="Wang J."/>
            <person name="Yin Y."/>
            <person name="Wang J."/>
        </authorList>
    </citation>
    <scope>NUCLEOTIDE SEQUENCE [LARGE SCALE GENOMIC DNA]</scope>
    <source>
        <strain evidence="2">05x7-T-G4-1.051#20</strain>
    </source>
</reference>
<dbReference type="CDD" id="cd02440">
    <property type="entry name" value="AdoMet_MTases"/>
    <property type="match status" value="1"/>
</dbReference>
<accession>K1QK29</accession>
<dbReference type="InterPro" id="IPR013216">
    <property type="entry name" value="Methyltransf_11"/>
</dbReference>
<dbReference type="AlphaFoldDB" id="K1QK29"/>
<gene>
    <name evidence="2" type="ORF">CGI_10009729</name>
</gene>
<name>K1QK29_MAGGI</name>
<dbReference type="Gene3D" id="3.40.50.150">
    <property type="entry name" value="Vaccinia Virus protein VP39"/>
    <property type="match status" value="1"/>
</dbReference>
<dbReference type="InParanoid" id="K1QK29"/>
<dbReference type="HOGENOM" id="CLU_037990_8_1_1"/>
<dbReference type="PANTHER" id="PTHR43591">
    <property type="entry name" value="METHYLTRANSFERASE"/>
    <property type="match status" value="1"/>
</dbReference>
<dbReference type="InterPro" id="IPR029063">
    <property type="entry name" value="SAM-dependent_MTases_sf"/>
</dbReference>
<evidence type="ECO:0000313" key="2">
    <source>
        <dbReference type="EMBL" id="EKC31499.1"/>
    </source>
</evidence>
<protein>
    <submittedName>
        <fullName evidence="2">Menaquinone biosynthesis methyltransferase ubiE</fullName>
    </submittedName>
</protein>
<evidence type="ECO:0000259" key="1">
    <source>
        <dbReference type="Pfam" id="PF08241"/>
    </source>
</evidence>